<proteinExistence type="predicted"/>
<organism evidence="1">
    <name type="scientific">marine sediment metagenome</name>
    <dbReference type="NCBI Taxonomy" id="412755"/>
    <lineage>
        <taxon>unclassified sequences</taxon>
        <taxon>metagenomes</taxon>
        <taxon>ecological metagenomes</taxon>
    </lineage>
</organism>
<evidence type="ECO:0008006" key="2">
    <source>
        <dbReference type="Google" id="ProtNLM"/>
    </source>
</evidence>
<accession>A0A0F8WU25</accession>
<gene>
    <name evidence="1" type="ORF">LCGC14_3026310</name>
</gene>
<protein>
    <recommendedName>
        <fullName evidence="2">Glucose/Sorbosone dehydrogenase domain-containing protein</fullName>
    </recommendedName>
</protein>
<name>A0A0F8WU25_9ZZZZ</name>
<feature type="non-terminal residue" evidence="1">
    <location>
        <position position="1"/>
    </location>
</feature>
<evidence type="ECO:0000313" key="1">
    <source>
        <dbReference type="EMBL" id="KKK60243.1"/>
    </source>
</evidence>
<dbReference type="EMBL" id="LAZR01063067">
    <property type="protein sequence ID" value="KKK60243.1"/>
    <property type="molecule type" value="Genomic_DNA"/>
</dbReference>
<sequence length="332" mass="37719">CGGGAYDIATGKRLPKRPAEYAWGRDGRLYGLEPEGGNWRNLKVVRYRADGKPEPFEKTGTVRIGKSLFFTVDPKGNVYSTVPNGGIAKYGPDGTLVRKDFIDMPLPYSSNYGSVSSLMSDWDGNIYLSGSLKPAGHTIPDFFVGRLPWDTPTKPAPRFFYERFYGSVAKFGPEGGRLENDPKGPYRMGHNYRGYSHVRATGLQWSHVAMSYVLYRHYNYARCNCERSEFDMDRFDRIFIPNAFRFCVEIIDKQRNVLLRLGRYGTWRDAGDEGATGKRGPELGWVTSVRARDGFCLIGDNVNNRLWKVELGYHSEEKIPLRYAGNRAKKRD</sequence>
<reference evidence="1" key="1">
    <citation type="journal article" date="2015" name="Nature">
        <title>Complex archaea that bridge the gap between prokaryotes and eukaryotes.</title>
        <authorList>
            <person name="Spang A."/>
            <person name="Saw J.H."/>
            <person name="Jorgensen S.L."/>
            <person name="Zaremba-Niedzwiedzka K."/>
            <person name="Martijn J."/>
            <person name="Lind A.E."/>
            <person name="van Eijk R."/>
            <person name="Schleper C."/>
            <person name="Guy L."/>
            <person name="Ettema T.J."/>
        </authorList>
    </citation>
    <scope>NUCLEOTIDE SEQUENCE</scope>
</reference>
<dbReference type="SUPFAM" id="SSF63829">
    <property type="entry name" value="Calcium-dependent phosphotriesterase"/>
    <property type="match status" value="1"/>
</dbReference>
<comment type="caution">
    <text evidence="1">The sequence shown here is derived from an EMBL/GenBank/DDBJ whole genome shotgun (WGS) entry which is preliminary data.</text>
</comment>
<dbReference type="AlphaFoldDB" id="A0A0F8WU25"/>